<organism evidence="2 3">
    <name type="scientific">Armillaria novae-zelandiae</name>
    <dbReference type="NCBI Taxonomy" id="153914"/>
    <lineage>
        <taxon>Eukaryota</taxon>
        <taxon>Fungi</taxon>
        <taxon>Dikarya</taxon>
        <taxon>Basidiomycota</taxon>
        <taxon>Agaricomycotina</taxon>
        <taxon>Agaricomycetes</taxon>
        <taxon>Agaricomycetidae</taxon>
        <taxon>Agaricales</taxon>
        <taxon>Marasmiineae</taxon>
        <taxon>Physalacriaceae</taxon>
        <taxon>Armillaria</taxon>
    </lineage>
</organism>
<name>A0AA39UKG3_9AGAR</name>
<feature type="signal peptide" evidence="1">
    <location>
        <begin position="1"/>
        <end position="16"/>
    </location>
</feature>
<dbReference type="AlphaFoldDB" id="A0AA39UKG3"/>
<accession>A0AA39UKG3</accession>
<protein>
    <submittedName>
        <fullName evidence="2">Uncharacterized protein</fullName>
    </submittedName>
</protein>
<reference evidence="2" key="1">
    <citation type="submission" date="2023-06" db="EMBL/GenBank/DDBJ databases">
        <authorList>
            <consortium name="Lawrence Berkeley National Laboratory"/>
            <person name="Ahrendt S."/>
            <person name="Sahu N."/>
            <person name="Indic B."/>
            <person name="Wong-Bajracharya J."/>
            <person name="Merenyi Z."/>
            <person name="Ke H.-M."/>
            <person name="Monk M."/>
            <person name="Kocsube S."/>
            <person name="Drula E."/>
            <person name="Lipzen A."/>
            <person name="Balint B."/>
            <person name="Henrissat B."/>
            <person name="Andreopoulos B."/>
            <person name="Martin F.M."/>
            <person name="Harder C.B."/>
            <person name="Rigling D."/>
            <person name="Ford K.L."/>
            <person name="Foster G.D."/>
            <person name="Pangilinan J."/>
            <person name="Papanicolaou A."/>
            <person name="Barry K."/>
            <person name="LaButti K."/>
            <person name="Viragh M."/>
            <person name="Koriabine M."/>
            <person name="Yan M."/>
            <person name="Riley R."/>
            <person name="Champramary S."/>
            <person name="Plett K.L."/>
            <person name="Tsai I.J."/>
            <person name="Slot J."/>
            <person name="Sipos G."/>
            <person name="Plett J."/>
            <person name="Nagy L.G."/>
            <person name="Grigoriev I.V."/>
        </authorList>
    </citation>
    <scope>NUCLEOTIDE SEQUENCE</scope>
    <source>
        <strain evidence="2">ICMP 16352</strain>
    </source>
</reference>
<evidence type="ECO:0000313" key="2">
    <source>
        <dbReference type="EMBL" id="KAK0482520.1"/>
    </source>
</evidence>
<proteinExistence type="predicted"/>
<dbReference type="EMBL" id="JAUEPR010000007">
    <property type="protein sequence ID" value="KAK0482520.1"/>
    <property type="molecule type" value="Genomic_DNA"/>
</dbReference>
<evidence type="ECO:0000256" key="1">
    <source>
        <dbReference type="SAM" id="SignalP"/>
    </source>
</evidence>
<evidence type="ECO:0000313" key="3">
    <source>
        <dbReference type="Proteomes" id="UP001175227"/>
    </source>
</evidence>
<feature type="chain" id="PRO_5041406981" evidence="1">
    <location>
        <begin position="17"/>
        <end position="291"/>
    </location>
</feature>
<keyword evidence="1" id="KW-0732">Signal</keyword>
<comment type="caution">
    <text evidence="2">The sequence shown here is derived from an EMBL/GenBank/DDBJ whole genome shotgun (WGS) entry which is preliminary data.</text>
</comment>
<dbReference type="Proteomes" id="UP001175227">
    <property type="component" value="Unassembled WGS sequence"/>
</dbReference>
<keyword evidence="3" id="KW-1185">Reference proteome</keyword>
<gene>
    <name evidence="2" type="ORF">IW261DRAFT_1418072</name>
</gene>
<sequence length="291" mass="32560">MVLGMISFMILSASSSVERMLVAGHLAAREGCHSNLGFDGWSQAEVHDFSKTDLGNIVDLASIEYRSIANMFVPRGSGAYANKRQGHQQHRHHSDDIRCWSAYQVMTVAVEGRVLTSQTLARLLLSSSWTGVASTPDFCSHFPSYPLYRKIDEEREDDKYEGDMFDEKDTGPPVIVFEADNILDHIQTYRDMSLDSQNQKMMLFHNDVAMKNDKDIFEVKKGASFSVQLLTSIPNINTTGIPLRNFVPTLHMDAWNDEVGMSHAGKHLKTELSCDAETTIVDHALNTICAI</sequence>